<dbReference type="EMBL" id="CP147247">
    <property type="protein sequence ID" value="WYJ92340.1"/>
    <property type="molecule type" value="Genomic_DNA"/>
</dbReference>
<dbReference type="GO" id="GO:0003677">
    <property type="term" value="F:DNA binding"/>
    <property type="evidence" value="ECO:0007669"/>
    <property type="project" value="InterPro"/>
</dbReference>
<organism evidence="3 4">
    <name type="scientific">Candidatus Enterococcus clewellii</name>
    <dbReference type="NCBI Taxonomy" id="1834193"/>
    <lineage>
        <taxon>Bacteria</taxon>
        <taxon>Bacillati</taxon>
        <taxon>Bacillota</taxon>
        <taxon>Bacilli</taxon>
        <taxon>Lactobacillales</taxon>
        <taxon>Enterococcaceae</taxon>
        <taxon>Enterococcus</taxon>
    </lineage>
</organism>
<dbReference type="Pfam" id="PF04851">
    <property type="entry name" value="ResIII"/>
    <property type="match status" value="1"/>
</dbReference>
<dbReference type="CDD" id="cd18032">
    <property type="entry name" value="DEXHc_RE_I_III_res"/>
    <property type="match status" value="1"/>
</dbReference>
<dbReference type="InterPro" id="IPR001650">
    <property type="entry name" value="Helicase_C-like"/>
</dbReference>
<dbReference type="Pfam" id="PF11907">
    <property type="entry name" value="DUF3427"/>
    <property type="match status" value="1"/>
</dbReference>
<dbReference type="InterPro" id="IPR021835">
    <property type="entry name" value="DUF3427"/>
</dbReference>
<dbReference type="SUPFAM" id="SSF52540">
    <property type="entry name" value="P-loop containing nucleoside triphosphate hydrolases"/>
    <property type="match status" value="1"/>
</dbReference>
<dbReference type="CDD" id="cd09204">
    <property type="entry name" value="PLDc_N_DEXD_b2"/>
    <property type="match status" value="1"/>
</dbReference>
<proteinExistence type="predicted"/>
<dbReference type="InterPro" id="IPR050742">
    <property type="entry name" value="Helicase_Restrict-Modif_Enz"/>
</dbReference>
<dbReference type="GO" id="GO:0016787">
    <property type="term" value="F:hydrolase activity"/>
    <property type="evidence" value="ECO:0007669"/>
    <property type="project" value="InterPro"/>
</dbReference>
<evidence type="ECO:0008006" key="5">
    <source>
        <dbReference type="Google" id="ProtNLM"/>
    </source>
</evidence>
<dbReference type="InterPro" id="IPR014001">
    <property type="entry name" value="Helicase_ATP-bd"/>
</dbReference>
<dbReference type="CDD" id="cd18799">
    <property type="entry name" value="SF2_C_EcoAI-like"/>
    <property type="match status" value="1"/>
</dbReference>
<dbReference type="Gene3D" id="3.30.870.10">
    <property type="entry name" value="Endonuclease Chain A"/>
    <property type="match status" value="1"/>
</dbReference>
<dbReference type="SMART" id="SM00487">
    <property type="entry name" value="DEXDc"/>
    <property type="match status" value="1"/>
</dbReference>
<reference evidence="3" key="2">
    <citation type="submission" date="2024-03" db="EMBL/GenBank/DDBJ databases">
        <title>The Genome Sequence of Enterococcus sp. DIV0242b.</title>
        <authorList>
            <consortium name="The Broad Institute Genomics Platform"/>
            <consortium name="The Broad Institute Microbial Omics Core"/>
            <consortium name="The Broad Institute Genomic Center for Infectious Diseases"/>
            <person name="Earl A."/>
            <person name="Manson A."/>
            <person name="Gilmore M."/>
            <person name="Schwartman J."/>
            <person name="Shea T."/>
            <person name="Abouelleil A."/>
            <person name="Cao P."/>
            <person name="Chapman S."/>
            <person name="Cusick C."/>
            <person name="Young S."/>
            <person name="Neafsey D."/>
            <person name="Nusbaum C."/>
            <person name="Birren B."/>
        </authorList>
    </citation>
    <scope>NUCLEOTIDE SEQUENCE</scope>
    <source>
        <strain evidence="3">9E7_DIV0242</strain>
    </source>
</reference>
<dbReference type="PROSITE" id="PS51192">
    <property type="entry name" value="HELICASE_ATP_BIND_1"/>
    <property type="match status" value="1"/>
</dbReference>
<dbReference type="Pfam" id="PF13091">
    <property type="entry name" value="PLDc_2"/>
    <property type="match status" value="1"/>
</dbReference>
<dbReference type="InterPro" id="IPR025202">
    <property type="entry name" value="PLD-like_dom"/>
</dbReference>
<dbReference type="PANTHER" id="PTHR47396">
    <property type="entry name" value="TYPE I RESTRICTION ENZYME ECOKI R PROTEIN"/>
    <property type="match status" value="1"/>
</dbReference>
<evidence type="ECO:0000313" key="3">
    <source>
        <dbReference type="EMBL" id="WYJ92340.1"/>
    </source>
</evidence>
<dbReference type="InterPro" id="IPR058403">
    <property type="entry name" value="DUF8090"/>
</dbReference>
<dbReference type="PANTHER" id="PTHR47396:SF1">
    <property type="entry name" value="ATP-DEPENDENT HELICASE IRC3-RELATED"/>
    <property type="match status" value="1"/>
</dbReference>
<sequence length="971" mass="112852">MEHSLLEHFQNSLEHSFIDQDKDYNDLYKARLLTNNEEERSFVLNEIEEELSTCKEFFFAVAFITENGLQPLKTVLADLAKKGVRGRIITSNYLFFNAPKMFQELLKLKNVDVHITDMEGFHAKGYYFKHEDHETFILGSSNLTIKALKVNCEWNLKLNSLANGELVHSMKNNFEKMWLNSFTLSEAWISDYKKKYKPILNTRKVDGLESPIVSIDEAGLKDDIDNSYQAAYIKPNGMQQQALKEIQRVRDEGKQKALVISATGTGKTYLSAFDVRNYAPKRLLFVVHREQILGKAMEDYKKIVGGKDNQYGILSGSKKITDEKYVFATIQTLSKAETLNGFAKDEFDYILIDEVHRAGAKSYKSVVDYFEPDFFLGMTATPERTDDFNIYELFDYNIAYEIRLQEALKENMLCPFHYFGINDLEIDGSSVEDMSVFNQLVGKERTDHIFEQLDYYGHCGDQVHGLVFCSNKKEAFELEKIFNKQGLRAKALCGDHKMEDREKAVKDLEEGRLDYIITVDIFNEGIDIPPVNQVVMLRKTKSSIVFIQQLGRGLRKSAGKDFVTIIDFIGNYDNNYLIPIALTEDQSLSKNDLRKKTMAMKYLSGVSTISFDEISKNKIFQSIESSKLNSGMNFKEAYKNLKNKIGHIPMLLDFIQNDTVDPILIGSYKKNYHNFLIWMKEEVSKISNYENQVLTFLSNELLNGKRNHELLLLNTLIESKSISISEFFKYLQRKNYPVDTTIKNSINRILSLDFFVETDRKKYGDQPLIKIEKDTYYLAEDFSKCLDKNPWFHKNVMDVINTSFERSNRYDLTRPLTYNEVYTRQDVCRLLNWENDEKGTMYGYRIKYDTFPIFVNYHKDDSIDNSVKYEDELIDRHTLLWYTKANRNMNSAEVKALINYEESDLAIHIFVQKEVNQSSEFIYLGQGYPKKKTIEPQVVKDKNGKDTDIVHVELALEKPVPLETYDFIKQR</sequence>
<dbReference type="Pfam" id="PF00271">
    <property type="entry name" value="Helicase_C"/>
    <property type="match status" value="1"/>
</dbReference>
<dbReference type="InterPro" id="IPR006935">
    <property type="entry name" value="Helicase/UvrB_N"/>
</dbReference>
<feature type="domain" description="Helicase C-terminal" evidence="2">
    <location>
        <begin position="451"/>
        <end position="601"/>
    </location>
</feature>
<protein>
    <recommendedName>
        <fullName evidence="5">Helicase</fullName>
    </recommendedName>
</protein>
<dbReference type="AlphaFoldDB" id="A0AAQ3VYE6"/>
<dbReference type="InterPro" id="IPR027417">
    <property type="entry name" value="P-loop_NTPase"/>
</dbReference>
<evidence type="ECO:0000313" key="4">
    <source>
        <dbReference type="Proteomes" id="UP000195141"/>
    </source>
</evidence>
<dbReference type="GO" id="GO:0005829">
    <property type="term" value="C:cytosol"/>
    <property type="evidence" value="ECO:0007669"/>
    <property type="project" value="TreeGrafter"/>
</dbReference>
<evidence type="ECO:0000259" key="2">
    <source>
        <dbReference type="PROSITE" id="PS51194"/>
    </source>
</evidence>
<gene>
    <name evidence="3" type="ORF">A5888_004113</name>
</gene>
<dbReference type="Pfam" id="PF26350">
    <property type="entry name" value="DUF8090"/>
    <property type="match status" value="1"/>
</dbReference>
<keyword evidence="4" id="KW-1185">Reference proteome</keyword>
<feature type="domain" description="Helicase ATP-binding" evidence="1">
    <location>
        <begin position="248"/>
        <end position="400"/>
    </location>
</feature>
<dbReference type="Gene3D" id="3.40.50.300">
    <property type="entry name" value="P-loop containing nucleotide triphosphate hydrolases"/>
    <property type="match status" value="2"/>
</dbReference>
<evidence type="ECO:0000259" key="1">
    <source>
        <dbReference type="PROSITE" id="PS51192"/>
    </source>
</evidence>
<dbReference type="PROSITE" id="PS51194">
    <property type="entry name" value="HELICASE_CTER"/>
    <property type="match status" value="1"/>
</dbReference>
<accession>A0AAQ3VYE6</accession>
<dbReference type="SUPFAM" id="SSF56024">
    <property type="entry name" value="Phospholipase D/nuclease"/>
    <property type="match status" value="1"/>
</dbReference>
<name>A0AAQ3VYE6_9ENTE</name>
<dbReference type="GO" id="GO:0005524">
    <property type="term" value="F:ATP binding"/>
    <property type="evidence" value="ECO:0007669"/>
    <property type="project" value="InterPro"/>
</dbReference>
<dbReference type="RefSeq" id="WP_339101820.1">
    <property type="nucleotide sequence ID" value="NZ_CP147247.1"/>
</dbReference>
<reference evidence="3" key="1">
    <citation type="submission" date="2017-05" db="EMBL/GenBank/DDBJ databases">
        <authorList>
            <consortium name="The Broad Institute Genomics Platform"/>
            <consortium name="The Broad Institute Genomic Center for Infectious Diseases"/>
            <person name="Earl A."/>
            <person name="Manson A."/>
            <person name="Schwartman J."/>
            <person name="Gilmore M."/>
            <person name="Abouelleil A."/>
            <person name="Cao P."/>
            <person name="Chapman S."/>
            <person name="Cusick C."/>
            <person name="Shea T."/>
            <person name="Young S."/>
            <person name="Neafsey D."/>
            <person name="Nusbaum C."/>
            <person name="Birren B."/>
        </authorList>
    </citation>
    <scope>NUCLEOTIDE SEQUENCE</scope>
    <source>
        <strain evidence="3">9E7_DIV0242</strain>
    </source>
</reference>
<dbReference type="Proteomes" id="UP000195141">
    <property type="component" value="Chromosome"/>
</dbReference>
<dbReference type="SMART" id="SM00490">
    <property type="entry name" value="HELICc"/>
    <property type="match status" value="1"/>
</dbReference>